<dbReference type="SUPFAM" id="SSF46785">
    <property type="entry name" value="Winged helix' DNA-binding domain"/>
    <property type="match status" value="1"/>
</dbReference>
<protein>
    <submittedName>
        <fullName evidence="5">GntR family transcriptional regulator</fullName>
    </submittedName>
</protein>
<dbReference type="PROSITE" id="PS50949">
    <property type="entry name" value="HTH_GNTR"/>
    <property type="match status" value="1"/>
</dbReference>
<evidence type="ECO:0000256" key="3">
    <source>
        <dbReference type="ARBA" id="ARBA00023163"/>
    </source>
</evidence>
<evidence type="ECO:0000313" key="6">
    <source>
        <dbReference type="Proteomes" id="UP000770161"/>
    </source>
</evidence>
<dbReference type="SMART" id="SM00345">
    <property type="entry name" value="HTH_GNTR"/>
    <property type="match status" value="1"/>
</dbReference>
<dbReference type="InterPro" id="IPR000524">
    <property type="entry name" value="Tscrpt_reg_HTH_GntR"/>
</dbReference>
<keyword evidence="1" id="KW-0805">Transcription regulation</keyword>
<keyword evidence="6" id="KW-1185">Reference proteome</keyword>
<evidence type="ECO:0000256" key="1">
    <source>
        <dbReference type="ARBA" id="ARBA00023015"/>
    </source>
</evidence>
<gene>
    <name evidence="5" type="ORF">KQ656_08345</name>
</gene>
<dbReference type="Pfam" id="PF00392">
    <property type="entry name" value="GntR"/>
    <property type="match status" value="1"/>
</dbReference>
<keyword evidence="3" id="KW-0804">Transcription</keyword>
<dbReference type="Proteomes" id="UP000770161">
    <property type="component" value="Unassembled WGS sequence"/>
</dbReference>
<sequence length="238" mass="28132">MKNLNTPLYFQVYKDIKYKIQNGQYKEGEKLPSERNLYSQYDVSRITIREALKLLEEEGYIRREHGRGSIVLGSQYNQMLDSLYSFKDEIEKNGDQPSTIMLSLEKIASTEHLQKKMGILPHQEVYELRRLRLANDKPLIFETSYLPVKFCEGLEKFDFNSHSLYNTLDKYYDIQIIRAYENLTARKLSEPQAKYLETDINDTCMFIERFSYIEEGIIEYTETVAKAKDYKYTVKLIG</sequence>
<name>A0ABS6GX17_MAMLE</name>
<dbReference type="PRINTS" id="PR00035">
    <property type="entry name" value="HTHGNTR"/>
</dbReference>
<dbReference type="EMBL" id="JAHLZN010000014">
    <property type="protein sequence ID" value="MBU6113966.1"/>
    <property type="molecule type" value="Genomic_DNA"/>
</dbReference>
<reference evidence="5 6" key="1">
    <citation type="submission" date="2021-06" db="EMBL/GenBank/DDBJ databases">
        <title>Staphylococcus lentus K169 genome sequencing.</title>
        <authorList>
            <person name="Sundareshan S."/>
            <person name="Akhila D.S."/>
            <person name="Prachi D."/>
            <person name="Sivakumar R."/>
            <person name="Rajendhran J."/>
            <person name="Isloor S."/>
            <person name="Hegde N.R."/>
        </authorList>
    </citation>
    <scope>NUCLEOTIDE SEQUENCE [LARGE SCALE GENOMIC DNA]</scope>
    <source>
        <strain evidence="5 6">K169</strain>
    </source>
</reference>
<organism evidence="5 6">
    <name type="scientific">Mammaliicoccus lentus</name>
    <name type="common">Staphylococcus lentus</name>
    <dbReference type="NCBI Taxonomy" id="42858"/>
    <lineage>
        <taxon>Bacteria</taxon>
        <taxon>Bacillati</taxon>
        <taxon>Bacillota</taxon>
        <taxon>Bacilli</taxon>
        <taxon>Bacillales</taxon>
        <taxon>Staphylococcaceae</taxon>
        <taxon>Mammaliicoccus</taxon>
    </lineage>
</organism>
<dbReference type="InterPro" id="IPR050679">
    <property type="entry name" value="Bact_HTH_transcr_reg"/>
</dbReference>
<dbReference type="Gene3D" id="3.40.1410.10">
    <property type="entry name" value="Chorismate lyase-like"/>
    <property type="match status" value="1"/>
</dbReference>
<dbReference type="Pfam" id="PF07702">
    <property type="entry name" value="UTRA"/>
    <property type="match status" value="1"/>
</dbReference>
<dbReference type="PANTHER" id="PTHR44846:SF1">
    <property type="entry name" value="MANNOSYL-D-GLYCERATE TRANSPORT_METABOLISM SYSTEM REPRESSOR MNGR-RELATED"/>
    <property type="match status" value="1"/>
</dbReference>
<proteinExistence type="predicted"/>
<feature type="domain" description="HTH gntR-type" evidence="4">
    <location>
        <begin position="6"/>
        <end position="74"/>
    </location>
</feature>
<comment type="caution">
    <text evidence="5">The sequence shown here is derived from an EMBL/GenBank/DDBJ whole genome shotgun (WGS) entry which is preliminary data.</text>
</comment>
<dbReference type="InterPro" id="IPR036390">
    <property type="entry name" value="WH_DNA-bd_sf"/>
</dbReference>
<dbReference type="PANTHER" id="PTHR44846">
    <property type="entry name" value="MANNOSYL-D-GLYCERATE TRANSPORT/METABOLISM SYSTEM REPRESSOR MNGR-RELATED"/>
    <property type="match status" value="1"/>
</dbReference>
<dbReference type="SUPFAM" id="SSF64288">
    <property type="entry name" value="Chorismate lyase-like"/>
    <property type="match status" value="1"/>
</dbReference>
<evidence type="ECO:0000259" key="4">
    <source>
        <dbReference type="PROSITE" id="PS50949"/>
    </source>
</evidence>
<accession>A0ABS6GX17</accession>
<dbReference type="SMART" id="SM00866">
    <property type="entry name" value="UTRA"/>
    <property type="match status" value="1"/>
</dbReference>
<dbReference type="InterPro" id="IPR036388">
    <property type="entry name" value="WH-like_DNA-bd_sf"/>
</dbReference>
<dbReference type="RefSeq" id="WP_194200605.1">
    <property type="nucleotide sequence ID" value="NZ_JADGLT010000111.1"/>
</dbReference>
<evidence type="ECO:0000313" key="5">
    <source>
        <dbReference type="EMBL" id="MBU6113966.1"/>
    </source>
</evidence>
<keyword evidence="2" id="KW-0238">DNA-binding</keyword>
<dbReference type="InterPro" id="IPR011663">
    <property type="entry name" value="UTRA"/>
</dbReference>
<evidence type="ECO:0000256" key="2">
    <source>
        <dbReference type="ARBA" id="ARBA00023125"/>
    </source>
</evidence>
<dbReference type="Gene3D" id="1.10.10.10">
    <property type="entry name" value="Winged helix-like DNA-binding domain superfamily/Winged helix DNA-binding domain"/>
    <property type="match status" value="1"/>
</dbReference>
<dbReference type="InterPro" id="IPR028978">
    <property type="entry name" value="Chorismate_lyase_/UTRA_dom_sf"/>
</dbReference>
<dbReference type="CDD" id="cd07377">
    <property type="entry name" value="WHTH_GntR"/>
    <property type="match status" value="1"/>
</dbReference>